<dbReference type="GO" id="GO:0031640">
    <property type="term" value="P:killing of cells of another organism"/>
    <property type="evidence" value="ECO:0007669"/>
    <property type="project" value="UniProtKB-KW"/>
</dbReference>
<organism evidence="16 17">
    <name type="scientific">Triplophysa tibetana</name>
    <dbReference type="NCBI Taxonomy" id="1572043"/>
    <lineage>
        <taxon>Eukaryota</taxon>
        <taxon>Metazoa</taxon>
        <taxon>Chordata</taxon>
        <taxon>Craniata</taxon>
        <taxon>Vertebrata</taxon>
        <taxon>Euteleostomi</taxon>
        <taxon>Actinopterygii</taxon>
        <taxon>Neopterygii</taxon>
        <taxon>Teleostei</taxon>
        <taxon>Ostariophysi</taxon>
        <taxon>Cypriniformes</taxon>
        <taxon>Nemacheilidae</taxon>
        <taxon>Triplophysa</taxon>
    </lineage>
</organism>
<dbReference type="GO" id="GO:0005576">
    <property type="term" value="C:extracellular region"/>
    <property type="evidence" value="ECO:0007669"/>
    <property type="project" value="UniProtKB-SubCell"/>
</dbReference>
<dbReference type="AlphaFoldDB" id="A0A5A9NWA1"/>
<dbReference type="Gene3D" id="3.30.60.30">
    <property type="match status" value="1"/>
</dbReference>
<comment type="caution">
    <text evidence="14">Lacks conserved residue(s) required for the propagation of feature annotation.</text>
</comment>
<dbReference type="Proteomes" id="UP000324632">
    <property type="component" value="Chromosome 12"/>
</dbReference>
<gene>
    <name evidence="16" type="ORF">E1301_Tti010006</name>
</gene>
<dbReference type="Gene3D" id="2.10.70.10">
    <property type="entry name" value="Complement Module, domain 1"/>
    <property type="match status" value="2"/>
</dbReference>
<reference evidence="16 17" key="1">
    <citation type="journal article" date="2019" name="Mol. Ecol. Resour.">
        <title>Chromosome-level genome assembly of Triplophysa tibetana, a fish adapted to the harsh high-altitude environment of the Tibetan Plateau.</title>
        <authorList>
            <person name="Yang X."/>
            <person name="Liu H."/>
            <person name="Ma Z."/>
            <person name="Zou Y."/>
            <person name="Zou M."/>
            <person name="Mao Y."/>
            <person name="Li X."/>
            <person name="Wang H."/>
            <person name="Chen T."/>
            <person name="Wang W."/>
            <person name="Yang R."/>
        </authorList>
    </citation>
    <scope>NUCLEOTIDE SEQUENCE [LARGE SCALE GENOMIC DNA]</scope>
    <source>
        <strain evidence="16">TTIB1903HZAU</strain>
        <tissue evidence="16">Muscle</tissue>
    </source>
</reference>
<dbReference type="InterPro" id="IPR000884">
    <property type="entry name" value="TSP1_rpt"/>
</dbReference>
<name>A0A5A9NWA1_9TELE</name>
<comment type="subunit">
    <text evidence="13">Monomer or dimer; as a C5b-7 complex it can also form multimeric rosettes. Component of the membrane attack complex (MAC), composed of complement C5b, C6, C7, C8A, C8B, C8G and multiple copies of the pore-forming subunit C9.</text>
</comment>
<evidence type="ECO:0000256" key="13">
    <source>
        <dbReference type="ARBA" id="ARBA00093478"/>
    </source>
</evidence>
<dbReference type="PROSITE" id="PS50092">
    <property type="entry name" value="TSP1"/>
    <property type="match status" value="1"/>
</dbReference>
<proteinExistence type="inferred from homology"/>
<dbReference type="InterPro" id="IPR000436">
    <property type="entry name" value="Sushi_SCR_CCP_dom"/>
</dbReference>
<dbReference type="EMBL" id="SOYY01000012">
    <property type="protein sequence ID" value="KAA0713893.1"/>
    <property type="molecule type" value="Genomic_DNA"/>
</dbReference>
<evidence type="ECO:0000256" key="9">
    <source>
        <dbReference type="ARBA" id="ARBA00023157"/>
    </source>
</evidence>
<dbReference type="Pfam" id="PF18434">
    <property type="entry name" value="Kazal_3"/>
    <property type="match status" value="1"/>
</dbReference>
<keyword evidence="5" id="KW-0245">EGF-like domain</keyword>
<dbReference type="SMART" id="SM00457">
    <property type="entry name" value="MACPF"/>
    <property type="match status" value="1"/>
</dbReference>
<evidence type="ECO:0000259" key="15">
    <source>
        <dbReference type="PROSITE" id="PS50923"/>
    </source>
</evidence>
<dbReference type="InterPro" id="IPR048825">
    <property type="entry name" value="C7_KAZAL"/>
</dbReference>
<evidence type="ECO:0000256" key="2">
    <source>
        <dbReference type="ARBA" id="ARBA00004613"/>
    </source>
</evidence>
<evidence type="ECO:0000256" key="10">
    <source>
        <dbReference type="ARBA" id="ARBA00023180"/>
    </source>
</evidence>
<dbReference type="SMART" id="SM00032">
    <property type="entry name" value="CCP"/>
    <property type="match status" value="2"/>
</dbReference>
<dbReference type="GO" id="GO:0006956">
    <property type="term" value="P:complement activation"/>
    <property type="evidence" value="ECO:0007669"/>
    <property type="project" value="TreeGrafter"/>
</dbReference>
<dbReference type="Pfam" id="PF01823">
    <property type="entry name" value="MACPF"/>
    <property type="match status" value="1"/>
</dbReference>
<dbReference type="PROSITE" id="PS50923">
    <property type="entry name" value="SUSHI"/>
    <property type="match status" value="2"/>
</dbReference>
<accession>A0A5A9NWA1</accession>
<sequence length="682" mass="75965">MEAGQPVMAAPRHKRRFDPLQSILSLVVTPVLEAQSAHSRVPRLSSLILFEGKCISQSLVCNGDQDCEEDGLDEQQKCNSINVCDLHQPPPNVELTGQGFDAVSRQPRGTVINTKSFGGLCRKTFSGDHSKMFRIPQNVLRYTFQAETNFVTLTLQSEQLVIIKSDVEVGQFQNQAPEYLSLSEEFWKALLTLPVVYNYAAYRNVLERFGTHYISEGTLGAHMRVFLAMNEDMIKKLNSKIQKSVKKTDIIGGNPGYIAKLLMLKENTPEVNGWAFSQWSGSVKEFPNVIKQKLRPLNELVKEVPCAGVKKYYLKRAIETYLNEKNPCHCRECQNNGLRVILDNGCQCVCKPGTEGKACELGTTLDEQPGVIHGDWACWSSWSSCREGQKSRTRSCSRPAPRGGKDCIGKAQETTACEDEQHLDYLRTMEPHCFDESLTPKESCKTPPALANGFVLFPKDEYLVGTKIEYTCIPGYHLIGSAIAECQENLKWLQHSKECKRTLCDPPKLPQDVTGRPMKVDYKIGEAITLSCPDGKEMEGPPEIQCNAGLAWSPQPKNIRSSLDVCATNVKRGQTQRLSVCKVQAMSCLGNQFTLANDSACQWPVRSSINCPHCIPWENCDDQTNTCRCKTKDECSTLGPWIHVCAQLEGASAPETMTECEAGVRKCRGETVRIVSVQPCQS</sequence>
<dbReference type="InterPro" id="IPR040729">
    <property type="entry name" value="Kazal_3"/>
</dbReference>
<feature type="disulfide bond" evidence="14">
    <location>
        <begin position="472"/>
        <end position="499"/>
    </location>
</feature>
<dbReference type="InterPro" id="IPR020864">
    <property type="entry name" value="MACPF"/>
</dbReference>
<dbReference type="InterPro" id="IPR035976">
    <property type="entry name" value="Sushi/SCR/CCP_sf"/>
</dbReference>
<dbReference type="SUPFAM" id="SSF57535">
    <property type="entry name" value="Complement control module/SCR domain"/>
    <property type="match status" value="2"/>
</dbReference>
<evidence type="ECO:0000256" key="1">
    <source>
        <dbReference type="ARBA" id="ARBA00004370"/>
    </source>
</evidence>
<dbReference type="PANTHER" id="PTHR45742">
    <property type="entry name" value="COMPLEMENT COMPONENT C6"/>
    <property type="match status" value="1"/>
</dbReference>
<keyword evidence="7" id="KW-0204">Cytolysis</keyword>
<evidence type="ECO:0000313" key="17">
    <source>
        <dbReference type="Proteomes" id="UP000324632"/>
    </source>
</evidence>
<dbReference type="GO" id="GO:0005579">
    <property type="term" value="C:membrane attack complex"/>
    <property type="evidence" value="ECO:0007669"/>
    <property type="project" value="TreeGrafter"/>
</dbReference>
<evidence type="ECO:0000256" key="3">
    <source>
        <dbReference type="ARBA" id="ARBA00009214"/>
    </source>
</evidence>
<comment type="function">
    <text evidence="12">Component of the membrane attack complex (MAC), a multiprotein complex activated by the complement cascade, which inserts into a target cell membrane and forms a pore, leading to target cell membrane rupture and cell lysis. The MAC is initiated by proteolytic cleavage of C5 into complement C5b in response to the classical, alternative, lectin and GZMK complement pathways. The complement pathways consist in a cascade of proteins that leads to phagocytosis and breakdown of pathogens and signaling that strengthens the adaptive immune system. C7 serves as a membrane anchor. During MAC assembly, associates with C5b and C6 to form the C5b-7 complex, a key lipophilic precursor of the MAC complex, which associates with the outer leaflet and reduces the energy for membrane bending.</text>
</comment>
<protein>
    <recommendedName>
        <fullName evidence="11">Complement component C7</fullName>
    </recommendedName>
</protein>
<dbReference type="SMART" id="SM00057">
    <property type="entry name" value="FIMAC"/>
    <property type="match status" value="1"/>
</dbReference>
<dbReference type="CDD" id="cd00033">
    <property type="entry name" value="CCP"/>
    <property type="match status" value="2"/>
</dbReference>
<keyword evidence="4" id="KW-0964">Secreted</keyword>
<keyword evidence="6" id="KW-0677">Repeat</keyword>
<dbReference type="Gene3D" id="4.10.400.10">
    <property type="entry name" value="Low-density Lipoprotein Receptor"/>
    <property type="match status" value="1"/>
</dbReference>
<dbReference type="Pfam" id="PF00084">
    <property type="entry name" value="Sushi"/>
    <property type="match status" value="2"/>
</dbReference>
<comment type="caution">
    <text evidence="16">The sequence shown here is derived from an EMBL/GenBank/DDBJ whole genome shotgun (WGS) entry which is preliminary data.</text>
</comment>
<keyword evidence="9 14" id="KW-1015">Disulfide bond</keyword>
<evidence type="ECO:0000256" key="14">
    <source>
        <dbReference type="PROSITE-ProRule" id="PRU00302"/>
    </source>
</evidence>
<dbReference type="InterPro" id="IPR002172">
    <property type="entry name" value="LDrepeatLR_classA_rpt"/>
</dbReference>
<dbReference type="InterPro" id="IPR003884">
    <property type="entry name" value="FacI_MAC"/>
</dbReference>
<dbReference type="InterPro" id="IPR036055">
    <property type="entry name" value="LDL_receptor-like_sf"/>
</dbReference>
<evidence type="ECO:0000256" key="4">
    <source>
        <dbReference type="ARBA" id="ARBA00022525"/>
    </source>
</evidence>
<keyword evidence="14" id="KW-0768">Sushi</keyword>
<feature type="domain" description="Sushi" evidence="15">
    <location>
        <begin position="502"/>
        <end position="568"/>
    </location>
</feature>
<evidence type="ECO:0000256" key="7">
    <source>
        <dbReference type="ARBA" id="ARBA00022852"/>
    </source>
</evidence>
<evidence type="ECO:0000256" key="8">
    <source>
        <dbReference type="ARBA" id="ARBA00023136"/>
    </source>
</evidence>
<keyword evidence="17" id="KW-1185">Reference proteome</keyword>
<feature type="domain" description="Sushi" evidence="15">
    <location>
        <begin position="442"/>
        <end position="501"/>
    </location>
</feature>
<evidence type="ECO:0000256" key="5">
    <source>
        <dbReference type="ARBA" id="ARBA00022536"/>
    </source>
</evidence>
<keyword evidence="8" id="KW-0472">Membrane</keyword>
<comment type="similarity">
    <text evidence="3">Belongs to the complement C6/C7/C8/C9 family.</text>
</comment>
<dbReference type="SUPFAM" id="SSF82895">
    <property type="entry name" value="TSP-1 type 1 repeat"/>
    <property type="match status" value="1"/>
</dbReference>
<evidence type="ECO:0000256" key="11">
    <source>
        <dbReference type="ARBA" id="ARBA00073222"/>
    </source>
</evidence>
<evidence type="ECO:0000313" key="16">
    <source>
        <dbReference type="EMBL" id="KAA0713893.1"/>
    </source>
</evidence>
<dbReference type="PANTHER" id="PTHR45742:SF2">
    <property type="entry name" value="COMPLEMENT COMPONENT C7"/>
    <property type="match status" value="1"/>
</dbReference>
<keyword evidence="10" id="KW-0325">Glycoprotein</keyword>
<comment type="subcellular location">
    <subcellularLocation>
        <location evidence="1">Membrane</location>
    </subcellularLocation>
    <subcellularLocation>
        <location evidence="2">Secreted</location>
    </subcellularLocation>
</comment>
<dbReference type="Pfam" id="PF21330">
    <property type="entry name" value="Kazal_C7"/>
    <property type="match status" value="1"/>
</dbReference>
<evidence type="ECO:0000256" key="12">
    <source>
        <dbReference type="ARBA" id="ARBA00093281"/>
    </source>
</evidence>
<dbReference type="InterPro" id="IPR036383">
    <property type="entry name" value="TSP1_rpt_sf"/>
</dbReference>
<dbReference type="PROSITE" id="PS00279">
    <property type="entry name" value="MACPF_1"/>
    <property type="match status" value="1"/>
</dbReference>
<dbReference type="Gene3D" id="2.20.100.10">
    <property type="entry name" value="Thrombospondin type-1 (TSP1) repeat"/>
    <property type="match status" value="1"/>
</dbReference>
<dbReference type="InterPro" id="IPR020863">
    <property type="entry name" value="MACPF_CS"/>
</dbReference>
<dbReference type="CDD" id="cd00112">
    <property type="entry name" value="LDLa"/>
    <property type="match status" value="1"/>
</dbReference>
<dbReference type="PRINTS" id="PR01705">
    <property type="entry name" value="TSP1REPEAT"/>
</dbReference>
<evidence type="ECO:0000256" key="6">
    <source>
        <dbReference type="ARBA" id="ARBA00022737"/>
    </source>
</evidence>